<keyword evidence="3 11" id="KW-0235">DNA replication</keyword>
<dbReference type="InterPro" id="IPR007692">
    <property type="entry name" value="DNA_helicase_DnaB"/>
</dbReference>
<dbReference type="Pfam" id="PF00772">
    <property type="entry name" value="DnaB"/>
    <property type="match status" value="1"/>
</dbReference>
<evidence type="ECO:0000259" key="12">
    <source>
        <dbReference type="PROSITE" id="PS51199"/>
    </source>
</evidence>
<dbReference type="CDD" id="cd00984">
    <property type="entry name" value="DnaB_C"/>
    <property type="match status" value="1"/>
</dbReference>
<dbReference type="InterPro" id="IPR007694">
    <property type="entry name" value="DNA_helicase_DnaB-like_C"/>
</dbReference>
<feature type="domain" description="SF4 helicase" evidence="12">
    <location>
        <begin position="176"/>
        <end position="443"/>
    </location>
</feature>
<evidence type="ECO:0000256" key="5">
    <source>
        <dbReference type="ARBA" id="ARBA00022801"/>
    </source>
</evidence>
<keyword evidence="13" id="KW-0934">Plastid</keyword>
<evidence type="ECO:0000256" key="11">
    <source>
        <dbReference type="RuleBase" id="RU362085"/>
    </source>
</evidence>
<dbReference type="InterPro" id="IPR027417">
    <property type="entry name" value="P-loop_NTPase"/>
</dbReference>
<dbReference type="GO" id="GO:0005524">
    <property type="term" value="F:ATP binding"/>
    <property type="evidence" value="ECO:0007669"/>
    <property type="project" value="UniProtKB-UniRule"/>
</dbReference>
<dbReference type="GO" id="GO:0043139">
    <property type="term" value="F:5'-3' DNA helicase activity"/>
    <property type="evidence" value="ECO:0007669"/>
    <property type="project" value="UniProtKB-EC"/>
</dbReference>
<dbReference type="SUPFAM" id="SSF48024">
    <property type="entry name" value="N-terminal domain of DnaB helicase"/>
    <property type="match status" value="1"/>
</dbReference>
<keyword evidence="8 11" id="KW-0238">DNA-binding</keyword>
<evidence type="ECO:0000256" key="4">
    <source>
        <dbReference type="ARBA" id="ARBA00022741"/>
    </source>
</evidence>
<keyword evidence="2 11" id="KW-0639">Primosome</keyword>
<comment type="catalytic activity">
    <reaction evidence="10 11">
        <text>ATP + H2O = ADP + phosphate + H(+)</text>
        <dbReference type="Rhea" id="RHEA:13065"/>
        <dbReference type="ChEBI" id="CHEBI:15377"/>
        <dbReference type="ChEBI" id="CHEBI:15378"/>
        <dbReference type="ChEBI" id="CHEBI:30616"/>
        <dbReference type="ChEBI" id="CHEBI:43474"/>
        <dbReference type="ChEBI" id="CHEBI:456216"/>
        <dbReference type="EC" id="5.6.2.3"/>
    </reaction>
</comment>
<proteinExistence type="inferred from homology"/>
<dbReference type="PANTHER" id="PTHR30153">
    <property type="entry name" value="REPLICATIVE DNA HELICASE DNAB"/>
    <property type="match status" value="1"/>
</dbReference>
<accession>A0A2U9NPA4</accession>
<keyword evidence="13" id="KW-0150">Chloroplast</keyword>
<dbReference type="InterPro" id="IPR036185">
    <property type="entry name" value="DNA_heli_DnaB-like_N_sf"/>
</dbReference>
<evidence type="ECO:0000256" key="10">
    <source>
        <dbReference type="ARBA" id="ARBA00048954"/>
    </source>
</evidence>
<evidence type="ECO:0000256" key="9">
    <source>
        <dbReference type="ARBA" id="ARBA00023235"/>
    </source>
</evidence>
<dbReference type="GeneID" id="36958537"/>
<dbReference type="PROSITE" id="PS51199">
    <property type="entry name" value="SF4_HELICASE"/>
    <property type="match status" value="1"/>
</dbReference>
<sequence length="443" mass="50887">MKSVKKYLPHSFLAERIVLSNLLVNSEAIEVTLRKIKVETFYFKNHQEIFKAIVFLYKNEISIDIVTLTEFLQDQGLLDQIGGREILTSLIDQVPNLVHLEEYLQLMQDKYLRRFLIKLGYKTMNSGYVTNVPIENIFLDLEKQLFSVTNGIQNQELLSSAELFSNVLYELKTKSSDPTLPGLSSGFYDLDCLTQGFQNSDLIIVAGRPSMGKTAFCINVTLNIIKNYKYPILFFSLEMSKEQLVYRILANELEISNTRLKVGHIYEDDWVQINNTIQTLSSLPLFIDDTPNISIQEIRAKIQKIIFEQNQIGLIIVDYLQLMETSKPQGDNRVQELSQLTRSLKSIAREFKIPLIALSQLSRNVESRVNKRPILSDLRESGSIEQDADLVLMLYRDSYYNPKAIDVDLAELIIAKHRNGPIGTVQLSFEAKYTKFKNYKNAN</sequence>
<evidence type="ECO:0000256" key="8">
    <source>
        <dbReference type="ARBA" id="ARBA00023125"/>
    </source>
</evidence>
<dbReference type="GO" id="GO:0006269">
    <property type="term" value="P:DNA replication, synthesis of primer"/>
    <property type="evidence" value="ECO:0007669"/>
    <property type="project" value="UniProtKB-UniRule"/>
</dbReference>
<keyword evidence="5 11" id="KW-0378">Hydrolase</keyword>
<comment type="function">
    <text evidence="11">The main replicative DNA helicase, it participates in initiation and elongation during chromosome replication. Travels ahead of the DNA replisome, separating dsDNA into templates for DNA synthesis. A processive ATP-dependent 5'-3' DNA helicase it has DNA-dependent ATPase activity.</text>
</comment>
<reference evidence="13" key="1">
    <citation type="journal article" date="2018" name="Adv. Bot. Res.">
        <title>Evolution of the Plastid Genomes in Diatoms.</title>
        <authorList>
            <person name="Yu M."/>
            <person name="Ashworth M.P."/>
            <person name="Hajrah N.H."/>
            <person name="Khiyami M.A."/>
            <person name="Sabir M.J."/>
            <person name="Alhebshi A.M."/>
            <person name="Al-Malki A.L."/>
            <person name="Sabir J.S.M."/>
            <person name="Theriot E.C."/>
            <person name="Jansen R.K."/>
        </authorList>
    </citation>
    <scope>NUCLEOTIDE SEQUENCE</scope>
</reference>
<evidence type="ECO:0000256" key="6">
    <source>
        <dbReference type="ARBA" id="ARBA00022806"/>
    </source>
</evidence>
<keyword evidence="6 11" id="KW-0347">Helicase</keyword>
<comment type="similarity">
    <text evidence="1 11">Belongs to the helicase family. DnaB subfamily.</text>
</comment>
<evidence type="ECO:0000313" key="13">
    <source>
        <dbReference type="EMBL" id="AWT38815.1"/>
    </source>
</evidence>
<dbReference type="RefSeq" id="YP_009496243.1">
    <property type="nucleotide sequence ID" value="NC_037998.1"/>
</dbReference>
<geneLocation type="chloroplast" evidence="13"/>
<evidence type="ECO:0000256" key="2">
    <source>
        <dbReference type="ARBA" id="ARBA00022515"/>
    </source>
</evidence>
<evidence type="ECO:0000256" key="3">
    <source>
        <dbReference type="ARBA" id="ARBA00022705"/>
    </source>
</evidence>
<dbReference type="FunFam" id="3.40.50.300:FF:001761">
    <property type="entry name" value="Replicative DNA helicase"/>
    <property type="match status" value="1"/>
</dbReference>
<dbReference type="PANTHER" id="PTHR30153:SF2">
    <property type="entry name" value="REPLICATIVE DNA HELICASE"/>
    <property type="match status" value="1"/>
</dbReference>
<dbReference type="Gene3D" id="1.10.860.10">
    <property type="entry name" value="DNAb Helicase, Chain A"/>
    <property type="match status" value="1"/>
</dbReference>
<dbReference type="Gene3D" id="3.40.50.300">
    <property type="entry name" value="P-loop containing nucleotide triphosphate hydrolases"/>
    <property type="match status" value="1"/>
</dbReference>
<dbReference type="EMBL" id="MG755796">
    <property type="protein sequence ID" value="AWT38815.1"/>
    <property type="molecule type" value="Genomic_DNA"/>
</dbReference>
<gene>
    <name evidence="13" type="primary">dnaB</name>
</gene>
<dbReference type="GO" id="GO:0005829">
    <property type="term" value="C:cytosol"/>
    <property type="evidence" value="ECO:0007669"/>
    <property type="project" value="TreeGrafter"/>
</dbReference>
<name>A0A2U9NPA4_9STRA</name>
<dbReference type="GO" id="GO:0003677">
    <property type="term" value="F:DNA binding"/>
    <property type="evidence" value="ECO:0007669"/>
    <property type="project" value="UniProtKB-UniRule"/>
</dbReference>
<organism evidence="13">
    <name type="scientific">Guinardia striata</name>
    <dbReference type="NCBI Taxonomy" id="1514137"/>
    <lineage>
        <taxon>Eukaryota</taxon>
        <taxon>Sar</taxon>
        <taxon>Stramenopiles</taxon>
        <taxon>Ochrophyta</taxon>
        <taxon>Bacillariophyta</taxon>
        <taxon>Coscinodiscophyceae</taxon>
        <taxon>Rhizosoleniophycidae</taxon>
        <taxon>Rhizosoleniales</taxon>
        <taxon>Rhizosoleniaceae</taxon>
        <taxon>Guinardia</taxon>
    </lineage>
</organism>
<dbReference type="InterPro" id="IPR016136">
    <property type="entry name" value="DNA_helicase_N/primase_C"/>
</dbReference>
<dbReference type="NCBIfam" id="TIGR00665">
    <property type="entry name" value="DnaB"/>
    <property type="match status" value="1"/>
</dbReference>
<dbReference type="InterPro" id="IPR007693">
    <property type="entry name" value="DNA_helicase_DnaB-like_N"/>
</dbReference>
<dbReference type="AlphaFoldDB" id="A0A2U9NPA4"/>
<keyword evidence="9" id="KW-0413">Isomerase</keyword>
<dbReference type="SUPFAM" id="SSF52540">
    <property type="entry name" value="P-loop containing nucleoside triphosphate hydrolases"/>
    <property type="match status" value="1"/>
</dbReference>
<keyword evidence="4 11" id="KW-0547">Nucleotide-binding</keyword>
<keyword evidence="7 11" id="KW-0067">ATP-binding</keyword>
<evidence type="ECO:0000256" key="7">
    <source>
        <dbReference type="ARBA" id="ARBA00022840"/>
    </source>
</evidence>
<protein>
    <recommendedName>
        <fullName evidence="11">Replicative DNA helicase</fullName>
        <ecNumber evidence="11">5.6.2.3</ecNumber>
    </recommendedName>
</protein>
<dbReference type="GO" id="GO:0016887">
    <property type="term" value="F:ATP hydrolysis activity"/>
    <property type="evidence" value="ECO:0007669"/>
    <property type="project" value="RHEA"/>
</dbReference>
<evidence type="ECO:0000256" key="1">
    <source>
        <dbReference type="ARBA" id="ARBA00008428"/>
    </source>
</evidence>
<dbReference type="EC" id="5.6.2.3" evidence="11"/>
<dbReference type="Pfam" id="PF03796">
    <property type="entry name" value="DnaB_C"/>
    <property type="match status" value="1"/>
</dbReference>